<organism evidence="6 7">
    <name type="scientific">Candidatus Azambacteria bacterium GW2011_GWA1_44_9</name>
    <dbReference type="NCBI Taxonomy" id="1618610"/>
    <lineage>
        <taxon>Bacteria</taxon>
        <taxon>Candidatus Azamiibacteriota</taxon>
    </lineage>
</organism>
<dbReference type="InterPro" id="IPR036164">
    <property type="entry name" value="bL21-like_sf"/>
</dbReference>
<dbReference type="PANTHER" id="PTHR21349">
    <property type="entry name" value="50S RIBOSOMAL PROTEIN L21"/>
    <property type="match status" value="1"/>
</dbReference>
<evidence type="ECO:0000313" key="7">
    <source>
        <dbReference type="Proteomes" id="UP000034595"/>
    </source>
</evidence>
<dbReference type="NCBIfam" id="TIGR00061">
    <property type="entry name" value="L21"/>
    <property type="match status" value="1"/>
</dbReference>
<keyword evidence="3 4" id="KW-0687">Ribonucleoprotein</keyword>
<keyword evidence="4 5" id="KW-0699">rRNA-binding</keyword>
<comment type="function">
    <text evidence="4 5">This protein binds to 23S rRNA in the presence of protein L20.</text>
</comment>
<comment type="similarity">
    <text evidence="1 4 5">Belongs to the bacterial ribosomal protein bL21 family.</text>
</comment>
<dbReference type="SUPFAM" id="SSF141091">
    <property type="entry name" value="L21p-like"/>
    <property type="match status" value="1"/>
</dbReference>
<dbReference type="GO" id="GO:0006412">
    <property type="term" value="P:translation"/>
    <property type="evidence" value="ECO:0007669"/>
    <property type="project" value="UniProtKB-UniRule"/>
</dbReference>
<sequence length="104" mass="11608">MFAIVDIAGKQYKATKGAKLVVDKLDGKEGDSVKFDRVFLISDDKKTTTGNPVVKGAIVAAKILSQQKGEKIHIRRFKSKVRERRHVGFRPRETAIEIVSITVK</sequence>
<evidence type="ECO:0000256" key="4">
    <source>
        <dbReference type="HAMAP-Rule" id="MF_01363"/>
    </source>
</evidence>
<dbReference type="PANTHER" id="PTHR21349:SF0">
    <property type="entry name" value="LARGE RIBOSOMAL SUBUNIT PROTEIN BL21M"/>
    <property type="match status" value="1"/>
</dbReference>
<dbReference type="InterPro" id="IPR001787">
    <property type="entry name" value="Ribosomal_bL21"/>
</dbReference>
<dbReference type="InterPro" id="IPR028909">
    <property type="entry name" value="bL21-like"/>
</dbReference>
<evidence type="ECO:0000256" key="5">
    <source>
        <dbReference type="RuleBase" id="RU000562"/>
    </source>
</evidence>
<protein>
    <recommendedName>
        <fullName evidence="4">Large ribosomal subunit protein bL21</fullName>
    </recommendedName>
</protein>
<dbReference type="GO" id="GO:0005840">
    <property type="term" value="C:ribosome"/>
    <property type="evidence" value="ECO:0007669"/>
    <property type="project" value="UniProtKB-KW"/>
</dbReference>
<dbReference type="Proteomes" id="UP000034595">
    <property type="component" value="Unassembled WGS sequence"/>
</dbReference>
<evidence type="ECO:0000313" key="6">
    <source>
        <dbReference type="EMBL" id="KKT81435.1"/>
    </source>
</evidence>
<evidence type="ECO:0000256" key="1">
    <source>
        <dbReference type="ARBA" id="ARBA00008563"/>
    </source>
</evidence>
<dbReference type="HAMAP" id="MF_01363">
    <property type="entry name" value="Ribosomal_bL21"/>
    <property type="match status" value="1"/>
</dbReference>
<evidence type="ECO:0000256" key="3">
    <source>
        <dbReference type="ARBA" id="ARBA00023274"/>
    </source>
</evidence>
<dbReference type="GO" id="GO:0019843">
    <property type="term" value="F:rRNA binding"/>
    <property type="evidence" value="ECO:0007669"/>
    <property type="project" value="UniProtKB-UniRule"/>
</dbReference>
<gene>
    <name evidence="4" type="primary">rplU</name>
    <name evidence="6" type="ORF">UW78_C0010G0015</name>
</gene>
<reference evidence="6 7" key="1">
    <citation type="journal article" date="2015" name="Nature">
        <title>rRNA introns, odd ribosomes, and small enigmatic genomes across a large radiation of phyla.</title>
        <authorList>
            <person name="Brown C.T."/>
            <person name="Hug L.A."/>
            <person name="Thomas B.C."/>
            <person name="Sharon I."/>
            <person name="Castelle C.J."/>
            <person name="Singh A."/>
            <person name="Wilkins M.J."/>
            <person name="Williams K.H."/>
            <person name="Banfield J.F."/>
        </authorList>
    </citation>
    <scope>NUCLEOTIDE SEQUENCE [LARGE SCALE GENOMIC DNA]</scope>
</reference>
<proteinExistence type="inferred from homology"/>
<dbReference type="EMBL" id="LCJQ01000010">
    <property type="protein sequence ID" value="KKT81435.1"/>
    <property type="molecule type" value="Genomic_DNA"/>
</dbReference>
<dbReference type="AlphaFoldDB" id="A0A0G1KCX5"/>
<comment type="caution">
    <text evidence="6">The sequence shown here is derived from an EMBL/GenBank/DDBJ whole genome shotgun (WGS) entry which is preliminary data.</text>
</comment>
<dbReference type="GO" id="GO:0005737">
    <property type="term" value="C:cytoplasm"/>
    <property type="evidence" value="ECO:0007669"/>
    <property type="project" value="UniProtKB-ARBA"/>
</dbReference>
<evidence type="ECO:0000256" key="2">
    <source>
        <dbReference type="ARBA" id="ARBA00022980"/>
    </source>
</evidence>
<keyword evidence="2 4" id="KW-0689">Ribosomal protein</keyword>
<dbReference type="GO" id="GO:0003735">
    <property type="term" value="F:structural constituent of ribosome"/>
    <property type="evidence" value="ECO:0007669"/>
    <property type="project" value="InterPro"/>
</dbReference>
<accession>A0A0G1KCX5</accession>
<keyword evidence="4 5" id="KW-0694">RNA-binding</keyword>
<comment type="subunit">
    <text evidence="4">Part of the 50S ribosomal subunit. Contacts protein L20.</text>
</comment>
<name>A0A0G1KCX5_9BACT</name>
<dbReference type="Pfam" id="PF00829">
    <property type="entry name" value="Ribosomal_L21p"/>
    <property type="match status" value="1"/>
</dbReference>
<dbReference type="GO" id="GO:1990904">
    <property type="term" value="C:ribonucleoprotein complex"/>
    <property type="evidence" value="ECO:0007669"/>
    <property type="project" value="UniProtKB-KW"/>
</dbReference>